<dbReference type="SMART" id="SM00868">
    <property type="entry name" value="zf-AD"/>
    <property type="match status" value="1"/>
</dbReference>
<dbReference type="InterPro" id="IPR013087">
    <property type="entry name" value="Znf_C2H2_type"/>
</dbReference>
<comment type="similarity">
    <text evidence="8">Belongs to the snail C2H2-type zinc-finger protein family.</text>
</comment>
<dbReference type="InterPro" id="IPR012934">
    <property type="entry name" value="Znf_AD"/>
</dbReference>
<evidence type="ECO:0000256" key="7">
    <source>
        <dbReference type="ARBA" id="ARBA00023242"/>
    </source>
</evidence>
<evidence type="ECO:0000313" key="13">
    <source>
        <dbReference type="Proteomes" id="UP000069940"/>
    </source>
</evidence>
<feature type="compositionally biased region" description="Acidic residues" evidence="10">
    <location>
        <begin position="315"/>
        <end position="331"/>
    </location>
</feature>
<evidence type="ECO:0000256" key="5">
    <source>
        <dbReference type="ARBA" id="ARBA00022833"/>
    </source>
</evidence>
<dbReference type="RefSeq" id="XP_019539409.3">
    <property type="nucleotide sequence ID" value="XM_019683864.3"/>
</dbReference>
<dbReference type="PROSITE" id="PS50157">
    <property type="entry name" value="ZINC_FINGER_C2H2_2"/>
    <property type="match status" value="3"/>
</dbReference>
<dbReference type="PANTHER" id="PTHR24388">
    <property type="entry name" value="ZINC FINGER PROTEIN"/>
    <property type="match status" value="1"/>
</dbReference>
<feature type="compositionally biased region" description="Basic and acidic residues" evidence="10">
    <location>
        <begin position="150"/>
        <end position="165"/>
    </location>
</feature>
<evidence type="ECO:0000256" key="8">
    <source>
        <dbReference type="ARBA" id="ARBA00037948"/>
    </source>
</evidence>
<evidence type="ECO:0000256" key="10">
    <source>
        <dbReference type="SAM" id="MobiDB-lite"/>
    </source>
</evidence>
<evidence type="ECO:0000259" key="11">
    <source>
        <dbReference type="PROSITE" id="PS50157"/>
    </source>
</evidence>
<evidence type="ECO:0000313" key="12">
    <source>
        <dbReference type="EnsemblMetazoa" id="AALFPA23_011447.P16229"/>
    </source>
</evidence>
<keyword evidence="2" id="KW-0479">Metal-binding</keyword>
<evidence type="ECO:0000256" key="3">
    <source>
        <dbReference type="ARBA" id="ARBA00022737"/>
    </source>
</evidence>
<keyword evidence="3" id="KW-0677">Repeat</keyword>
<keyword evidence="7" id="KW-0539">Nucleus</keyword>
<feature type="region of interest" description="Disordered" evidence="10">
    <location>
        <begin position="132"/>
        <end position="182"/>
    </location>
</feature>
<accession>A0ABM1YRA6</accession>
<comment type="subcellular location">
    <subcellularLocation>
        <location evidence="1">Nucleus</location>
    </subcellularLocation>
</comment>
<dbReference type="Gene3D" id="3.40.1800.20">
    <property type="match status" value="1"/>
</dbReference>
<evidence type="ECO:0000256" key="4">
    <source>
        <dbReference type="ARBA" id="ARBA00022771"/>
    </source>
</evidence>
<dbReference type="PROSITE" id="PS00028">
    <property type="entry name" value="ZINC_FINGER_C2H2_1"/>
    <property type="match status" value="5"/>
</dbReference>
<keyword evidence="13" id="KW-1185">Reference proteome</keyword>
<keyword evidence="5" id="KW-0862">Zinc</keyword>
<dbReference type="Gene3D" id="3.30.160.60">
    <property type="entry name" value="Classic Zinc Finger"/>
    <property type="match status" value="3"/>
</dbReference>
<sequence>MSDCLTCNKSTLDGGLVVVIGTNTEVQHALCKHFWFGDDQYLQGVLCFPCWHKIQTFHRFYCEVRKLHARPLCYQASIGLKQESHPVEFVFEVPAEQAGDSTVDNFVLEVPAEQVGDNTVVENDEIYSMKYKNPQVDVIPDPSEQPNEYIDGRHVDEKEADEPRPSKKRGKKRPRLRKNEKDAVQEYVSRNLTLNCDTCSEQSETFELLQRHSMMEHAKHATMVCCNAKFSDVSRFVDHIQYHLDPDLFRCDYCFQQCISRYALNKHIRTDHITNRDSPMSASEEIELSVMRTEDVDEGPSGMLKSDASENMSTSEDETDEDEEDEHDDESESKISKHLKLTPEEKAQVQIFVKKNRKLDCDMCSERFTRFSDLQNHSIDKHNERETGLCCNRKFRDYTLFVAHILLHLNPERFKCTKCPRISPSWIALLRHKQRTHSPGGRGDKRKYPCHICERTFNSKQAAMQHVERHTEQTTQEDDAIDKIIAEYYKLKCDTCQKQFGSFQALHKHTTTEHRKRALVCCCKKKMRKRSELFDHYHYHQDPNRFKCKVCNKTWHHSAALGHHMKYKHHAEWKKMNSAKGSS</sequence>
<proteinExistence type="inferred from homology"/>
<keyword evidence="4 9" id="KW-0863">Zinc-finger</keyword>
<feature type="domain" description="C2H2-type" evidence="11">
    <location>
        <begin position="448"/>
        <end position="475"/>
    </location>
</feature>
<reference evidence="13" key="1">
    <citation type="journal article" date="2015" name="Proc. Natl. Acad. Sci. U.S.A.">
        <title>Genome sequence of the Asian Tiger mosquito, Aedes albopictus, reveals insights into its biology, genetics, and evolution.</title>
        <authorList>
            <person name="Chen X.G."/>
            <person name="Jiang X."/>
            <person name="Gu J."/>
            <person name="Xu M."/>
            <person name="Wu Y."/>
            <person name="Deng Y."/>
            <person name="Zhang C."/>
            <person name="Bonizzoni M."/>
            <person name="Dermauw W."/>
            <person name="Vontas J."/>
            <person name="Armbruster P."/>
            <person name="Huang X."/>
            <person name="Yang Y."/>
            <person name="Zhang H."/>
            <person name="He W."/>
            <person name="Peng H."/>
            <person name="Liu Y."/>
            <person name="Wu K."/>
            <person name="Chen J."/>
            <person name="Lirakis M."/>
            <person name="Topalis P."/>
            <person name="Van Leeuwen T."/>
            <person name="Hall A.B."/>
            <person name="Jiang X."/>
            <person name="Thorpe C."/>
            <person name="Mueller R.L."/>
            <person name="Sun C."/>
            <person name="Waterhouse R.M."/>
            <person name="Yan G."/>
            <person name="Tu Z.J."/>
            <person name="Fang X."/>
            <person name="James A.A."/>
        </authorList>
    </citation>
    <scope>NUCLEOTIDE SEQUENCE [LARGE SCALE GENOMIC DNA]</scope>
    <source>
        <strain evidence="13">Foshan</strain>
    </source>
</reference>
<organism evidence="12 13">
    <name type="scientific">Aedes albopictus</name>
    <name type="common">Asian tiger mosquito</name>
    <name type="synonym">Stegomyia albopicta</name>
    <dbReference type="NCBI Taxonomy" id="7160"/>
    <lineage>
        <taxon>Eukaryota</taxon>
        <taxon>Metazoa</taxon>
        <taxon>Ecdysozoa</taxon>
        <taxon>Arthropoda</taxon>
        <taxon>Hexapoda</taxon>
        <taxon>Insecta</taxon>
        <taxon>Pterygota</taxon>
        <taxon>Neoptera</taxon>
        <taxon>Endopterygota</taxon>
        <taxon>Diptera</taxon>
        <taxon>Nematocera</taxon>
        <taxon>Culicoidea</taxon>
        <taxon>Culicidae</taxon>
        <taxon>Culicinae</taxon>
        <taxon>Aedini</taxon>
        <taxon>Aedes</taxon>
        <taxon>Stegomyia</taxon>
    </lineage>
</organism>
<reference evidence="12" key="2">
    <citation type="submission" date="2025-05" db="UniProtKB">
        <authorList>
            <consortium name="EnsemblMetazoa"/>
        </authorList>
    </citation>
    <scope>IDENTIFICATION</scope>
    <source>
        <strain evidence="12">Foshan</strain>
    </source>
</reference>
<evidence type="ECO:0000256" key="2">
    <source>
        <dbReference type="ARBA" id="ARBA00022723"/>
    </source>
</evidence>
<keyword evidence="6" id="KW-0238">DNA-binding</keyword>
<feature type="region of interest" description="Disordered" evidence="10">
    <location>
        <begin position="291"/>
        <end position="340"/>
    </location>
</feature>
<dbReference type="InterPro" id="IPR036236">
    <property type="entry name" value="Znf_C2H2_sf"/>
</dbReference>
<dbReference type="SUPFAM" id="SSF57667">
    <property type="entry name" value="beta-beta-alpha zinc fingers"/>
    <property type="match status" value="3"/>
</dbReference>
<dbReference type="InterPro" id="IPR050527">
    <property type="entry name" value="Snail/Krueppel_Znf"/>
</dbReference>
<evidence type="ECO:0000256" key="6">
    <source>
        <dbReference type="ARBA" id="ARBA00023125"/>
    </source>
</evidence>
<feature type="compositionally biased region" description="Basic residues" evidence="10">
    <location>
        <begin position="166"/>
        <end position="176"/>
    </location>
</feature>
<dbReference type="Pfam" id="PF00096">
    <property type="entry name" value="zf-C2H2"/>
    <property type="match status" value="1"/>
</dbReference>
<feature type="domain" description="C2H2-type" evidence="11">
    <location>
        <begin position="359"/>
        <end position="387"/>
    </location>
</feature>
<dbReference type="Pfam" id="PF13912">
    <property type="entry name" value="zf-C2H2_6"/>
    <property type="match status" value="2"/>
</dbReference>
<dbReference type="SMART" id="SM00355">
    <property type="entry name" value="ZnF_C2H2"/>
    <property type="match status" value="8"/>
</dbReference>
<name>A0ABM1YRA6_AEDAL</name>
<evidence type="ECO:0000256" key="9">
    <source>
        <dbReference type="PROSITE-ProRule" id="PRU00042"/>
    </source>
</evidence>
<protein>
    <recommendedName>
        <fullName evidence="11">C2H2-type domain-containing protein</fullName>
    </recommendedName>
</protein>
<feature type="domain" description="C2H2-type" evidence="11">
    <location>
        <begin position="546"/>
        <end position="574"/>
    </location>
</feature>
<dbReference type="EnsemblMetazoa" id="AALFPA23_011447.R16229">
    <property type="protein sequence ID" value="AALFPA23_011447.P16229"/>
    <property type="gene ID" value="AALFPA23_011447"/>
</dbReference>
<dbReference type="Proteomes" id="UP000069940">
    <property type="component" value="Unassembled WGS sequence"/>
</dbReference>
<dbReference type="PANTHER" id="PTHR24388:SF54">
    <property type="entry name" value="PROTEIN ESCARGOT"/>
    <property type="match status" value="1"/>
</dbReference>
<dbReference type="GeneID" id="109410314"/>
<evidence type="ECO:0000256" key="1">
    <source>
        <dbReference type="ARBA" id="ARBA00004123"/>
    </source>
</evidence>